<evidence type="ECO:0000313" key="1">
    <source>
        <dbReference type="EMBL" id="JAE10517.1"/>
    </source>
</evidence>
<reference evidence="1" key="1">
    <citation type="submission" date="2014-09" db="EMBL/GenBank/DDBJ databases">
        <authorList>
            <person name="Magalhaes I.L.F."/>
            <person name="Oliveira U."/>
            <person name="Santos F.R."/>
            <person name="Vidigal T.H.D.A."/>
            <person name="Brescovit A.D."/>
            <person name="Santos A.J."/>
        </authorList>
    </citation>
    <scope>NUCLEOTIDE SEQUENCE</scope>
    <source>
        <tissue evidence="1">Shoot tissue taken approximately 20 cm above the soil surface</tissue>
    </source>
</reference>
<reference evidence="1" key="2">
    <citation type="journal article" date="2015" name="Data Brief">
        <title>Shoot transcriptome of the giant reed, Arundo donax.</title>
        <authorList>
            <person name="Barrero R.A."/>
            <person name="Guerrero F.D."/>
            <person name="Moolhuijzen P."/>
            <person name="Goolsby J.A."/>
            <person name="Tidwell J."/>
            <person name="Bellgard S.E."/>
            <person name="Bellgard M.I."/>
        </authorList>
    </citation>
    <scope>NUCLEOTIDE SEQUENCE</scope>
    <source>
        <tissue evidence="1">Shoot tissue taken approximately 20 cm above the soil surface</tissue>
    </source>
</reference>
<name>A0A0A9FDU7_ARUDO</name>
<dbReference type="EMBL" id="GBRH01187379">
    <property type="protein sequence ID" value="JAE10517.1"/>
    <property type="molecule type" value="Transcribed_RNA"/>
</dbReference>
<dbReference type="AlphaFoldDB" id="A0A0A9FDU7"/>
<accession>A0A0A9FDU7</accession>
<protein>
    <submittedName>
        <fullName evidence="1">Uncharacterized protein</fullName>
    </submittedName>
</protein>
<proteinExistence type="predicted"/>
<organism evidence="1">
    <name type="scientific">Arundo donax</name>
    <name type="common">Giant reed</name>
    <name type="synonym">Donax arundinaceus</name>
    <dbReference type="NCBI Taxonomy" id="35708"/>
    <lineage>
        <taxon>Eukaryota</taxon>
        <taxon>Viridiplantae</taxon>
        <taxon>Streptophyta</taxon>
        <taxon>Embryophyta</taxon>
        <taxon>Tracheophyta</taxon>
        <taxon>Spermatophyta</taxon>
        <taxon>Magnoliopsida</taxon>
        <taxon>Liliopsida</taxon>
        <taxon>Poales</taxon>
        <taxon>Poaceae</taxon>
        <taxon>PACMAD clade</taxon>
        <taxon>Arundinoideae</taxon>
        <taxon>Arundineae</taxon>
        <taxon>Arundo</taxon>
    </lineage>
</organism>
<sequence length="32" mass="3653">MLFPVLTSSDLLISCNKLLYANYCVMNIRTDT</sequence>